<name>A0ACB8EVC6_9SAUR</name>
<dbReference type="EMBL" id="CM037628">
    <property type="protein sequence ID" value="KAH7996711.1"/>
    <property type="molecule type" value="Genomic_DNA"/>
</dbReference>
<evidence type="ECO:0000313" key="1">
    <source>
        <dbReference type="EMBL" id="KAH7996711.1"/>
    </source>
</evidence>
<reference evidence="1" key="1">
    <citation type="submission" date="2021-08" db="EMBL/GenBank/DDBJ databases">
        <title>The first chromosome-level gecko genome reveals the dynamic sex chromosomes of Neotropical dwarf geckos (Sphaerodactylidae: Sphaerodactylus).</title>
        <authorList>
            <person name="Pinto B.J."/>
            <person name="Keating S.E."/>
            <person name="Gamble T."/>
        </authorList>
    </citation>
    <scope>NUCLEOTIDE SEQUENCE</scope>
    <source>
        <strain evidence="1">TG3544</strain>
    </source>
</reference>
<accession>A0ACB8EVC6</accession>
<gene>
    <name evidence="1" type="ORF">K3G42_010280</name>
</gene>
<evidence type="ECO:0000313" key="2">
    <source>
        <dbReference type="Proteomes" id="UP000827872"/>
    </source>
</evidence>
<dbReference type="Proteomes" id="UP000827872">
    <property type="component" value="Linkage Group LG15"/>
</dbReference>
<sequence>MPQFTVTKVEDDEEGEVGEGERRRTSAGQIWKPNDNTVSDVSQISITGEQYQLLDPKHKKDPHAYLNNTNYEDGDEFFDKNLALFEEEMDTRPKVSSLLNRMVNYTKFNA</sequence>
<organism evidence="1 2">
    <name type="scientific">Sphaerodactylus townsendi</name>
    <dbReference type="NCBI Taxonomy" id="933632"/>
    <lineage>
        <taxon>Eukaryota</taxon>
        <taxon>Metazoa</taxon>
        <taxon>Chordata</taxon>
        <taxon>Craniata</taxon>
        <taxon>Vertebrata</taxon>
        <taxon>Euteleostomi</taxon>
        <taxon>Lepidosauria</taxon>
        <taxon>Squamata</taxon>
        <taxon>Bifurcata</taxon>
        <taxon>Gekkota</taxon>
        <taxon>Sphaerodactylidae</taxon>
        <taxon>Sphaerodactylus</taxon>
    </lineage>
</organism>
<protein>
    <submittedName>
        <fullName evidence="1">Uncharacterized protein</fullName>
    </submittedName>
</protein>
<proteinExistence type="predicted"/>
<keyword evidence="2" id="KW-1185">Reference proteome</keyword>
<comment type="caution">
    <text evidence="1">The sequence shown here is derived from an EMBL/GenBank/DDBJ whole genome shotgun (WGS) entry which is preliminary data.</text>
</comment>